<dbReference type="SMART" id="SM00105">
    <property type="entry name" value="ArfGap"/>
    <property type="match status" value="1"/>
</dbReference>
<dbReference type="GO" id="GO:0008360">
    <property type="term" value="P:regulation of cell shape"/>
    <property type="evidence" value="ECO:0007669"/>
    <property type="project" value="TreeGrafter"/>
</dbReference>
<keyword evidence="2" id="KW-0862">Zinc</keyword>
<dbReference type="PRINTS" id="PR00405">
    <property type="entry name" value="REVINTRACTNG"/>
</dbReference>
<dbReference type="PANTHER" id="PTHR45899">
    <property type="entry name" value="RHO GTPASE ACTIVATING PROTEIN AT 15B, ISOFORM C"/>
    <property type="match status" value="1"/>
</dbReference>
<dbReference type="GO" id="GO:0005096">
    <property type="term" value="F:GTPase activator activity"/>
    <property type="evidence" value="ECO:0007669"/>
    <property type="project" value="UniProtKB-KW"/>
</dbReference>
<evidence type="ECO:0008006" key="9">
    <source>
        <dbReference type="Google" id="ProtNLM"/>
    </source>
</evidence>
<dbReference type="InterPro" id="IPR000198">
    <property type="entry name" value="RhoGAP_dom"/>
</dbReference>
<feature type="compositionally biased region" description="Basic and acidic residues" evidence="3">
    <location>
        <begin position="56"/>
        <end position="74"/>
    </location>
</feature>
<keyword evidence="2" id="KW-0479">Metal-binding</keyword>
<reference evidence="7" key="2">
    <citation type="submission" date="2025-08" db="UniProtKB">
        <authorList>
            <consortium name="Ensembl"/>
        </authorList>
    </citation>
    <scope>IDENTIFICATION</scope>
</reference>
<dbReference type="SMART" id="SM00233">
    <property type="entry name" value="PH"/>
    <property type="match status" value="3"/>
</dbReference>
<dbReference type="GeneTree" id="ENSGT00940000157424"/>
<sequence length="1047" mass="116918">MPSTACAGMAAPVPKPRSKFMQGMGKSSIDSNVSLDGSEINSRKPEVNSQVVRTPMDPHRAEADSSLNDGHEDSAVPVGAEVKFFRPPPLFTSAAGEGEMLALSVWTKESNSDSSSDECPPTPVSSQPEKFPFQLSDQQQNNVSPVPNAPVHNTIQTKPAKTKKPRAATIRVSRRKQSTGSGGSGSQSWETNHRESAVACSSWLDVWKGRKHNVLWTTFDGQLMSLWKKRTDKFTEYVFHVSSITNVRQQDKGRFSIYFRKKHFEFMAHSEDMQKGWVTSLHTSRGREPPPQPQHQGSLIMKEPRTKVYAAICGHNLWIYNSKEDFNLGLGMTLVSMNVASVKETGRRHFSLITPYKTFNFSADSSRDLTTWLNKLNEVIRSALSCSEVALRLWASPWNKVCADCGSSNPEWASINLLVVICEACAGVHRSMGSNRSKVRSLKMDSKVWTEPLIELFVIYGNKAANNVWGHNMPAAEQILPDASQEERAEFIKAKYCRGLYRKAHPLISNQTLLNKRLYEVVCGVDVEETLSLLCSGAKVHAGPQSPSAISLAENAGQALQTELLRHNEYTEAPNMDQQKQTVEQIGLEELHGKLEDERFLFSLENESAAFDVLDLREVISIFNQSAGQTHEFKMLTLTDSLSCSADGQDSLLLHMLHIIRVVMPGPLADEELEGVMAVSRLSLREGSGLQHAEVWASLRPGEMLIYPTLPHTPRSVFPMNLHTQYSLHSSENTIELTAAEKTLYLKFERDQSCSSWFNLLPKAVSSQRKSLQRSVYKLPAGMSGRVPPELERCFSHITLYGLKVDGLYRRCGIATKISRLAEQLRSAPADAVLGTGDQDVVDVAGALKLFLREMQEIIPSSERSEWVKAAAHAHETQRVPQYRSLVKRLTPDNRATLAALCGHLYVVQLHSQVNRMTAHNLAVVFVPTLFQELAMNTDVVRLTKELIVHHTLVFLVFLTRLHTPIGHNWYELCWYEWIRHSSVGVCKHCVHSLSTLLDTPNSSVYLVDVKSETTAHLLLHSLCWSSSSPSSVVPGRFSVQQRHRGV</sequence>
<feature type="compositionally biased region" description="Polar residues" evidence="3">
    <location>
        <begin position="135"/>
        <end position="156"/>
    </location>
</feature>
<dbReference type="InterPro" id="IPR052227">
    <property type="entry name" value="Arf-Rho-GAP_ANK-PH_domain"/>
</dbReference>
<evidence type="ECO:0000256" key="3">
    <source>
        <dbReference type="SAM" id="MobiDB-lite"/>
    </source>
</evidence>
<organism evidence="7 8">
    <name type="scientific">Pygocentrus nattereri</name>
    <name type="common">Red-bellied piranha</name>
    <dbReference type="NCBI Taxonomy" id="42514"/>
    <lineage>
        <taxon>Eukaryota</taxon>
        <taxon>Metazoa</taxon>
        <taxon>Chordata</taxon>
        <taxon>Craniata</taxon>
        <taxon>Vertebrata</taxon>
        <taxon>Euteleostomi</taxon>
        <taxon>Actinopterygii</taxon>
        <taxon>Neopterygii</taxon>
        <taxon>Teleostei</taxon>
        <taxon>Ostariophysi</taxon>
        <taxon>Characiformes</taxon>
        <taxon>Characoidei</taxon>
        <taxon>Pygocentrus</taxon>
    </lineage>
</organism>
<reference evidence="7" key="3">
    <citation type="submission" date="2025-09" db="UniProtKB">
        <authorList>
            <consortium name="Ensembl"/>
        </authorList>
    </citation>
    <scope>IDENTIFICATION</scope>
</reference>
<dbReference type="Proteomes" id="UP001501920">
    <property type="component" value="Chromosome 16"/>
</dbReference>
<evidence type="ECO:0000256" key="2">
    <source>
        <dbReference type="PROSITE-ProRule" id="PRU00288"/>
    </source>
</evidence>
<name>A0AAR2M3N2_PYGNA</name>
<feature type="region of interest" description="Disordered" evidence="3">
    <location>
        <begin position="1"/>
        <end position="74"/>
    </location>
</feature>
<evidence type="ECO:0000259" key="4">
    <source>
        <dbReference type="PROSITE" id="PS50003"/>
    </source>
</evidence>
<keyword evidence="8" id="KW-1185">Reference proteome</keyword>
<protein>
    <recommendedName>
        <fullName evidence="9">Arf-GAP with Rho-GAP domain, ANK repeat and PH domain-containing protein 1-like</fullName>
    </recommendedName>
</protein>
<dbReference type="InterPro" id="IPR011993">
    <property type="entry name" value="PH-like_dom_sf"/>
</dbReference>
<evidence type="ECO:0000259" key="6">
    <source>
        <dbReference type="PROSITE" id="PS50238"/>
    </source>
</evidence>
<feature type="compositionally biased region" description="Basic residues" evidence="3">
    <location>
        <begin position="160"/>
        <end position="177"/>
    </location>
</feature>
<dbReference type="Gene3D" id="2.30.29.30">
    <property type="entry name" value="Pleckstrin-homology domain (PH domain)/Phosphotyrosine-binding domain (PTB)"/>
    <property type="match status" value="2"/>
</dbReference>
<evidence type="ECO:0000313" key="7">
    <source>
        <dbReference type="Ensembl" id="ENSPNAP00000081356.1"/>
    </source>
</evidence>
<dbReference type="AlphaFoldDB" id="A0AAR2M3N2"/>
<dbReference type="GO" id="GO:0005737">
    <property type="term" value="C:cytoplasm"/>
    <property type="evidence" value="ECO:0007669"/>
    <property type="project" value="TreeGrafter"/>
</dbReference>
<dbReference type="SUPFAM" id="SSF50729">
    <property type="entry name" value="PH domain-like"/>
    <property type="match status" value="3"/>
</dbReference>
<proteinExistence type="predicted"/>
<dbReference type="SUPFAM" id="SSF48350">
    <property type="entry name" value="GTPase activation domain, GAP"/>
    <property type="match status" value="1"/>
</dbReference>
<dbReference type="SUPFAM" id="SSF57863">
    <property type="entry name" value="ArfGap/RecO-like zinc finger"/>
    <property type="match status" value="1"/>
</dbReference>
<dbReference type="PANTHER" id="PTHR45899:SF5">
    <property type="entry name" value="ARF-GAP WITH RHO-GAP DOMAIN, ANK REPEAT AND PH DOMAIN-CONTAINING PROTEIN 1-LIKE"/>
    <property type="match status" value="1"/>
</dbReference>
<dbReference type="GO" id="GO:0008270">
    <property type="term" value="F:zinc ion binding"/>
    <property type="evidence" value="ECO:0007669"/>
    <property type="project" value="UniProtKB-KW"/>
</dbReference>
<keyword evidence="1" id="KW-0343">GTPase activation</keyword>
<dbReference type="InterPro" id="IPR038508">
    <property type="entry name" value="ArfGAP_dom_sf"/>
</dbReference>
<dbReference type="InterPro" id="IPR008936">
    <property type="entry name" value="Rho_GTPase_activation_prot"/>
</dbReference>
<feature type="domain" description="Rho-GAP" evidence="6">
    <location>
        <begin position="770"/>
        <end position="955"/>
    </location>
</feature>
<dbReference type="InterPro" id="IPR001849">
    <property type="entry name" value="PH_domain"/>
</dbReference>
<evidence type="ECO:0000313" key="8">
    <source>
        <dbReference type="Proteomes" id="UP001501920"/>
    </source>
</evidence>
<dbReference type="InterPro" id="IPR037278">
    <property type="entry name" value="ARFGAP/RecO"/>
</dbReference>
<dbReference type="Pfam" id="PF00620">
    <property type="entry name" value="RhoGAP"/>
    <property type="match status" value="1"/>
</dbReference>
<feature type="domain" description="Arf-GAP" evidence="5">
    <location>
        <begin position="387"/>
        <end position="496"/>
    </location>
</feature>
<dbReference type="Gene3D" id="1.10.555.10">
    <property type="entry name" value="Rho GTPase activation protein"/>
    <property type="match status" value="1"/>
</dbReference>
<accession>A0AAR2M3N2</accession>
<feature type="region of interest" description="Disordered" evidence="3">
    <location>
        <begin position="106"/>
        <end position="192"/>
    </location>
</feature>
<feature type="domain" description="PH" evidence="4">
    <location>
        <begin position="292"/>
        <end position="381"/>
    </location>
</feature>
<dbReference type="Pfam" id="PF01412">
    <property type="entry name" value="ArfGap"/>
    <property type="match status" value="1"/>
</dbReference>
<dbReference type="Ensembl" id="ENSPNAT00000086220.1">
    <property type="protein sequence ID" value="ENSPNAP00000081356.1"/>
    <property type="gene ID" value="ENSPNAG00000021018.2"/>
</dbReference>
<dbReference type="PROSITE" id="PS50238">
    <property type="entry name" value="RHOGAP"/>
    <property type="match status" value="1"/>
</dbReference>
<dbReference type="SMART" id="SM00324">
    <property type="entry name" value="RhoGAP"/>
    <property type="match status" value="1"/>
</dbReference>
<evidence type="ECO:0000256" key="1">
    <source>
        <dbReference type="ARBA" id="ARBA00022468"/>
    </source>
</evidence>
<dbReference type="PROSITE" id="PS50115">
    <property type="entry name" value="ARFGAP"/>
    <property type="match status" value="1"/>
</dbReference>
<dbReference type="GO" id="GO:0005547">
    <property type="term" value="F:phosphatidylinositol-3,4,5-trisphosphate binding"/>
    <property type="evidence" value="ECO:0007669"/>
    <property type="project" value="TreeGrafter"/>
</dbReference>
<keyword evidence="2" id="KW-0863">Zinc-finger</keyword>
<gene>
    <name evidence="7" type="primary">PLCE1</name>
</gene>
<evidence type="ECO:0000259" key="5">
    <source>
        <dbReference type="PROSITE" id="PS50115"/>
    </source>
</evidence>
<dbReference type="GO" id="GO:0007165">
    <property type="term" value="P:signal transduction"/>
    <property type="evidence" value="ECO:0007669"/>
    <property type="project" value="InterPro"/>
</dbReference>
<reference evidence="7 8" key="1">
    <citation type="submission" date="2020-10" db="EMBL/GenBank/DDBJ databases">
        <title>Pygocentrus nattereri (red-bellied piranha) genome, fPygNat1, primary haplotype.</title>
        <authorList>
            <person name="Myers G."/>
            <person name="Meyer A."/>
            <person name="Karagic N."/>
            <person name="Pippel M."/>
            <person name="Winkler S."/>
            <person name="Tracey A."/>
            <person name="Wood J."/>
            <person name="Formenti G."/>
            <person name="Howe K."/>
            <person name="Fedrigo O."/>
            <person name="Jarvis E.D."/>
        </authorList>
    </citation>
    <scope>NUCLEOTIDE SEQUENCE [LARGE SCALE GENOMIC DNA]</scope>
</reference>
<dbReference type="PROSITE" id="PS50003">
    <property type="entry name" value="PH_DOMAIN"/>
    <property type="match status" value="1"/>
</dbReference>
<dbReference type="Gene3D" id="1.10.220.150">
    <property type="entry name" value="Arf GTPase activating protein"/>
    <property type="match status" value="1"/>
</dbReference>
<dbReference type="InterPro" id="IPR001164">
    <property type="entry name" value="ArfGAP_dom"/>
</dbReference>